<feature type="transmembrane region" description="Helical" evidence="1">
    <location>
        <begin position="47"/>
        <end position="67"/>
    </location>
</feature>
<proteinExistence type="predicted"/>
<dbReference type="RefSeq" id="WP_249297859.1">
    <property type="nucleotide sequence ID" value="NZ_JACRSX010000007.1"/>
</dbReference>
<dbReference type="EMBL" id="JACRSX010000007">
    <property type="protein sequence ID" value="MBC8562484.1"/>
    <property type="molecule type" value="Genomic_DNA"/>
</dbReference>
<keyword evidence="1" id="KW-0812">Transmembrane</keyword>
<name>A0ABR7N1H1_9FIRM</name>
<evidence type="ECO:0000256" key="1">
    <source>
        <dbReference type="SAM" id="Phobius"/>
    </source>
</evidence>
<evidence type="ECO:0000313" key="2">
    <source>
        <dbReference type="EMBL" id="MBC8562484.1"/>
    </source>
</evidence>
<feature type="transmembrane region" description="Helical" evidence="1">
    <location>
        <begin position="7"/>
        <end position="27"/>
    </location>
</feature>
<evidence type="ECO:0000313" key="3">
    <source>
        <dbReference type="Proteomes" id="UP000606193"/>
    </source>
</evidence>
<reference evidence="2 3" key="1">
    <citation type="submission" date="2020-08" db="EMBL/GenBank/DDBJ databases">
        <title>Genome public.</title>
        <authorList>
            <person name="Liu C."/>
            <person name="Sun Q."/>
        </authorList>
    </citation>
    <scope>NUCLEOTIDE SEQUENCE [LARGE SCALE GENOMIC DNA]</scope>
    <source>
        <strain evidence="2 3">NSJ-37</strain>
    </source>
</reference>
<gene>
    <name evidence="2" type="ORF">H8704_07560</name>
</gene>
<feature type="transmembrane region" description="Helical" evidence="1">
    <location>
        <begin position="100"/>
        <end position="122"/>
    </location>
</feature>
<organism evidence="2 3">
    <name type="scientific">Jutongia huaianensis</name>
    <dbReference type="NCBI Taxonomy" id="2763668"/>
    <lineage>
        <taxon>Bacteria</taxon>
        <taxon>Bacillati</taxon>
        <taxon>Bacillota</taxon>
        <taxon>Clostridia</taxon>
        <taxon>Lachnospirales</taxon>
        <taxon>Lachnospiraceae</taxon>
        <taxon>Jutongia</taxon>
    </lineage>
</organism>
<dbReference type="Proteomes" id="UP000606193">
    <property type="component" value="Unassembled WGS sequence"/>
</dbReference>
<sequence length="125" mass="14613">MKWWKRLFLSVISLIWGYVSVDYLYIALGNLTGNRVHGTGNEISGTLLWQLAGFGSFIIWLLLLAAYTRMIRFLSPKVDMIEVDKQEKNPKMKRKFFDIILQYGLIVTGMMIRWAYLCLIYLPGR</sequence>
<keyword evidence="1" id="KW-0472">Membrane</keyword>
<keyword evidence="1" id="KW-1133">Transmembrane helix</keyword>
<comment type="caution">
    <text evidence="2">The sequence shown here is derived from an EMBL/GenBank/DDBJ whole genome shotgun (WGS) entry which is preliminary data.</text>
</comment>
<keyword evidence="3" id="KW-1185">Reference proteome</keyword>
<accession>A0ABR7N1H1</accession>
<protein>
    <submittedName>
        <fullName evidence="2">Uncharacterized protein</fullName>
    </submittedName>
</protein>